<dbReference type="InterPro" id="IPR007428">
    <property type="entry name" value="MlaA"/>
</dbReference>
<keyword evidence="2" id="KW-0732">Signal</keyword>
<accession>A0ABT2NMC4</accession>
<dbReference type="PROSITE" id="PS51257">
    <property type="entry name" value="PROKAR_LIPOPROTEIN"/>
    <property type="match status" value="1"/>
</dbReference>
<evidence type="ECO:0000256" key="2">
    <source>
        <dbReference type="ARBA" id="ARBA00022729"/>
    </source>
</evidence>
<keyword evidence="3" id="KW-0449">Lipoprotein</keyword>
<name>A0ABT2NMC4_9RHOB</name>
<sequence>MVSRFYRALRLGVIPAAGLLAGCAQVPEGADFSDPYEAKNRGVHETNVEIDRTLFGDGQRKGIVPTFPRPVAKGFINFASNLAAPGDVVNRVLQAKPKPAIETTLRFVINTTIGIGGLFDPATAMGIEKDETDFGETLAVWGSGEGDYIVLPILGPSTERDAVGIVVDLALDPLNTLLPSPESTYALGAAAASSAASRQVNADLVESILYESADGYAQARIIYLQNRRYELGEDVYTIDPYEDPYGR</sequence>
<protein>
    <submittedName>
        <fullName evidence="3">VacJ family lipoprotein</fullName>
    </submittedName>
</protein>
<proteinExistence type="inferred from homology"/>
<gene>
    <name evidence="3" type="ORF">N5I32_10975</name>
</gene>
<dbReference type="Proteomes" id="UP001205601">
    <property type="component" value="Unassembled WGS sequence"/>
</dbReference>
<dbReference type="EMBL" id="JAOCQF010000001">
    <property type="protein sequence ID" value="MCT8330039.1"/>
    <property type="molecule type" value="Genomic_DNA"/>
</dbReference>
<evidence type="ECO:0000313" key="3">
    <source>
        <dbReference type="EMBL" id="MCT8330039.1"/>
    </source>
</evidence>
<dbReference type="Pfam" id="PF04333">
    <property type="entry name" value="MlaA"/>
    <property type="match status" value="1"/>
</dbReference>
<dbReference type="PANTHER" id="PTHR30035">
    <property type="entry name" value="LIPOPROTEIN VACJ-RELATED"/>
    <property type="match status" value="1"/>
</dbReference>
<keyword evidence="4" id="KW-1185">Reference proteome</keyword>
<comment type="similarity">
    <text evidence="1">Belongs to the MlaA family.</text>
</comment>
<dbReference type="RefSeq" id="WP_261495670.1">
    <property type="nucleotide sequence ID" value="NZ_JAOCQF010000001.1"/>
</dbReference>
<evidence type="ECO:0000256" key="1">
    <source>
        <dbReference type="ARBA" id="ARBA00010634"/>
    </source>
</evidence>
<organism evidence="3 4">
    <name type="scientific">Albidovulum sediminis</name>
    <dbReference type="NCBI Taxonomy" id="3066345"/>
    <lineage>
        <taxon>Bacteria</taxon>
        <taxon>Pseudomonadati</taxon>
        <taxon>Pseudomonadota</taxon>
        <taxon>Alphaproteobacteria</taxon>
        <taxon>Rhodobacterales</taxon>
        <taxon>Paracoccaceae</taxon>
        <taxon>Albidovulum</taxon>
    </lineage>
</organism>
<dbReference type="PANTHER" id="PTHR30035:SF3">
    <property type="entry name" value="INTERMEMBRANE PHOSPHOLIPID TRANSPORT SYSTEM LIPOPROTEIN MLAA"/>
    <property type="match status" value="1"/>
</dbReference>
<comment type="caution">
    <text evidence="3">The sequence shown here is derived from an EMBL/GenBank/DDBJ whole genome shotgun (WGS) entry which is preliminary data.</text>
</comment>
<evidence type="ECO:0000313" key="4">
    <source>
        <dbReference type="Proteomes" id="UP001205601"/>
    </source>
</evidence>
<dbReference type="PRINTS" id="PR01805">
    <property type="entry name" value="VACJLIPOPROT"/>
</dbReference>
<reference evidence="4" key="1">
    <citation type="submission" date="2023-07" db="EMBL/GenBank/DDBJ databases">
        <title>Defluviimonas sediminis sp. nov., isolated from mangrove sediment.</title>
        <authorList>
            <person name="Liu L."/>
            <person name="Li J."/>
            <person name="Huang Y."/>
            <person name="Pan J."/>
            <person name="Li M."/>
        </authorList>
    </citation>
    <scope>NUCLEOTIDE SEQUENCE [LARGE SCALE GENOMIC DNA]</scope>
    <source>
        <strain evidence="4">FT324</strain>
    </source>
</reference>